<dbReference type="Pfam" id="PF02179">
    <property type="entry name" value="BAG"/>
    <property type="match status" value="1"/>
</dbReference>
<reference evidence="2" key="1">
    <citation type="journal article" date="2011" name="PLoS Biol.">
        <title>Gene gain and loss during evolution of obligate parasitism in the white rust pathogen of Arabidopsis thaliana.</title>
        <authorList>
            <person name="Kemen E."/>
            <person name="Gardiner A."/>
            <person name="Schultz-Larsen T."/>
            <person name="Kemen A.C."/>
            <person name="Balmuth A.L."/>
            <person name="Robert-Seilaniantz A."/>
            <person name="Bailey K."/>
            <person name="Holub E."/>
            <person name="Studholme D.J."/>
            <person name="Maclean D."/>
            <person name="Jones J.D."/>
        </authorList>
    </citation>
    <scope>NUCLEOTIDE SEQUENCE</scope>
</reference>
<evidence type="ECO:0000313" key="2">
    <source>
        <dbReference type="EMBL" id="CCA24219.1"/>
    </source>
</evidence>
<dbReference type="InterPro" id="IPR036533">
    <property type="entry name" value="BAG_dom_sf"/>
</dbReference>
<feature type="domain" description="BAG" evidence="1">
    <location>
        <begin position="66"/>
        <end position="130"/>
    </location>
</feature>
<evidence type="ECO:0000259" key="1">
    <source>
        <dbReference type="PROSITE" id="PS51035"/>
    </source>
</evidence>
<gene>
    <name evidence="2" type="primary">AlNc14C227G9239</name>
    <name evidence="3" type="synonym">AlNc14C433G11608</name>
    <name evidence="2" type="ORF">ALNC14_103630</name>
    <name evidence="3" type="ORF">ALNC14_130850</name>
</gene>
<sequence>MKQSCEQTEEVVLASKQLTAMEEKVEAFKYSLLERIPQRHSLLCGRTCGLVWKLRSGKSIGRQDLVDNVKRIQMELGTLDYHTKELSENLTQLLCQFDTIESHGEEELKSKRKALVIDVQRLLNCADKWKQKNARLRKFGEALISQTQSVLVDPSKQEKKAYEYDTMEKPTCIDGNGLDTDSKLSQNLMQFSDFLHPKSERAQGESDLQTPLDELASYSTEHTTSNSDELASLPVWKPYYQIQQRDNGIVLKTSLRGVARKNVKVECFATGMVRISGFKLPNEKELALSNFCGAPTYGRFEIVEHFMSVCSQLSAWELRSNGTLDLYIPSSSAHPWTQNQYSPSSINIQCRV</sequence>
<accession>F0WSA0</accession>
<organism evidence="2">
    <name type="scientific">Albugo laibachii Nc14</name>
    <dbReference type="NCBI Taxonomy" id="890382"/>
    <lineage>
        <taxon>Eukaryota</taxon>
        <taxon>Sar</taxon>
        <taxon>Stramenopiles</taxon>
        <taxon>Oomycota</taxon>
        <taxon>Peronosporomycetes</taxon>
        <taxon>Albuginales</taxon>
        <taxon>Albuginaceae</taxon>
        <taxon>Albugo</taxon>
    </lineage>
</organism>
<reference evidence="2" key="2">
    <citation type="submission" date="2011-02" db="EMBL/GenBank/DDBJ databases">
        <authorList>
            <person name="MacLean D."/>
        </authorList>
    </citation>
    <scope>NUCLEOTIDE SEQUENCE</scope>
</reference>
<dbReference type="SMART" id="SM00264">
    <property type="entry name" value="BAG"/>
    <property type="match status" value="1"/>
</dbReference>
<proteinExistence type="predicted"/>
<dbReference type="AlphaFoldDB" id="F0WSA0"/>
<dbReference type="InterPro" id="IPR003103">
    <property type="entry name" value="BAG_domain"/>
</dbReference>
<dbReference type="PROSITE" id="PS51035">
    <property type="entry name" value="BAG"/>
    <property type="match status" value="1"/>
</dbReference>
<dbReference type="EMBL" id="FR824476">
    <property type="protein sequence ID" value="CCA26941.1"/>
    <property type="molecule type" value="Genomic_DNA"/>
</dbReference>
<dbReference type="EMBL" id="FR824272">
    <property type="protein sequence ID" value="CCA24219.1"/>
    <property type="molecule type" value="Genomic_DNA"/>
</dbReference>
<dbReference type="HOGENOM" id="CLU_791054_0_0_1"/>
<name>F0WSA0_9STRA</name>
<dbReference type="SUPFAM" id="SSF63491">
    <property type="entry name" value="BAG domain"/>
    <property type="match status" value="1"/>
</dbReference>
<protein>
    <submittedName>
        <fullName evidence="2">Uncharacterized protein AlNc14C227G9239</fullName>
    </submittedName>
    <submittedName>
        <fullName evidence="3">Uncharacterized protein AlNc14C433G11608</fullName>
    </submittedName>
</protein>
<dbReference type="Gene3D" id="1.20.58.120">
    <property type="entry name" value="BAG domain"/>
    <property type="match status" value="1"/>
</dbReference>
<evidence type="ECO:0000313" key="3">
    <source>
        <dbReference type="EMBL" id="CCA26941.1"/>
    </source>
</evidence>
<dbReference type="GO" id="GO:0051087">
    <property type="term" value="F:protein-folding chaperone binding"/>
    <property type="evidence" value="ECO:0007669"/>
    <property type="project" value="InterPro"/>
</dbReference>